<dbReference type="Proteomes" id="UP001430953">
    <property type="component" value="Unassembled WGS sequence"/>
</dbReference>
<organism evidence="2 3">
    <name type="scientific">Cardiocondyla obscurior</name>
    <dbReference type="NCBI Taxonomy" id="286306"/>
    <lineage>
        <taxon>Eukaryota</taxon>
        <taxon>Metazoa</taxon>
        <taxon>Ecdysozoa</taxon>
        <taxon>Arthropoda</taxon>
        <taxon>Hexapoda</taxon>
        <taxon>Insecta</taxon>
        <taxon>Pterygota</taxon>
        <taxon>Neoptera</taxon>
        <taxon>Endopterygota</taxon>
        <taxon>Hymenoptera</taxon>
        <taxon>Apocrita</taxon>
        <taxon>Aculeata</taxon>
        <taxon>Formicoidea</taxon>
        <taxon>Formicidae</taxon>
        <taxon>Myrmicinae</taxon>
        <taxon>Cardiocondyla</taxon>
    </lineage>
</organism>
<accession>A0AAW2GHD6</accession>
<dbReference type="EMBL" id="JADYXP020000004">
    <property type="protein sequence ID" value="KAL0126968.1"/>
    <property type="molecule type" value="Genomic_DNA"/>
</dbReference>
<evidence type="ECO:0000313" key="3">
    <source>
        <dbReference type="Proteomes" id="UP001430953"/>
    </source>
</evidence>
<sequence>MTCRQTSHVPRGGGGRGGGGSHGDTRSLQPSISATYRPDGNAERPAYVRRRLNKRTTVGVRREYRNE</sequence>
<dbReference type="AlphaFoldDB" id="A0AAW2GHD6"/>
<proteinExistence type="predicted"/>
<evidence type="ECO:0000256" key="1">
    <source>
        <dbReference type="SAM" id="MobiDB-lite"/>
    </source>
</evidence>
<protein>
    <submittedName>
        <fullName evidence="2">Uncharacterized protein</fullName>
    </submittedName>
</protein>
<evidence type="ECO:0000313" key="2">
    <source>
        <dbReference type="EMBL" id="KAL0126968.1"/>
    </source>
</evidence>
<keyword evidence="3" id="KW-1185">Reference proteome</keyword>
<name>A0AAW2GHD6_9HYME</name>
<comment type="caution">
    <text evidence="2">The sequence shown here is derived from an EMBL/GenBank/DDBJ whole genome shotgun (WGS) entry which is preliminary data.</text>
</comment>
<gene>
    <name evidence="2" type="ORF">PUN28_005362</name>
</gene>
<feature type="compositionally biased region" description="Gly residues" evidence="1">
    <location>
        <begin position="11"/>
        <end position="22"/>
    </location>
</feature>
<feature type="region of interest" description="Disordered" evidence="1">
    <location>
        <begin position="1"/>
        <end position="67"/>
    </location>
</feature>
<reference evidence="2 3" key="1">
    <citation type="submission" date="2023-03" db="EMBL/GenBank/DDBJ databases">
        <title>High recombination rates correlate with genetic variation in Cardiocondyla obscurior ants.</title>
        <authorList>
            <person name="Errbii M."/>
        </authorList>
    </citation>
    <scope>NUCLEOTIDE SEQUENCE [LARGE SCALE GENOMIC DNA]</scope>
    <source>
        <strain evidence="2">Alpha-2009</strain>
        <tissue evidence="2">Whole body</tissue>
    </source>
</reference>